<gene>
    <name evidence="11" type="primary">nhaC</name>
    <name evidence="11" type="ORF">ACFFGV_08260</name>
</gene>
<feature type="transmembrane region" description="Helical" evidence="9">
    <location>
        <begin position="428"/>
        <end position="447"/>
    </location>
</feature>
<feature type="transmembrane region" description="Helical" evidence="9">
    <location>
        <begin position="189"/>
        <end position="207"/>
    </location>
</feature>
<dbReference type="Proteomes" id="UP001589836">
    <property type="component" value="Unassembled WGS sequence"/>
</dbReference>
<feature type="transmembrane region" description="Helical" evidence="9">
    <location>
        <begin position="132"/>
        <end position="160"/>
    </location>
</feature>
<keyword evidence="2" id="KW-0813">Transport</keyword>
<dbReference type="InterPro" id="IPR052180">
    <property type="entry name" value="NhaC_Na-H+_Antiporter"/>
</dbReference>
<comment type="caution">
    <text evidence="11">The sequence shown here is derived from an EMBL/GenBank/DDBJ whole genome shotgun (WGS) entry which is preliminary data.</text>
</comment>
<keyword evidence="6 9" id="KW-1133">Transmembrane helix</keyword>
<evidence type="ECO:0000256" key="5">
    <source>
        <dbReference type="ARBA" id="ARBA00022692"/>
    </source>
</evidence>
<dbReference type="PANTHER" id="PTHR33451">
    <property type="entry name" value="MALATE-2H(+)/NA(+)-LACTATE ANTIPORTER"/>
    <property type="match status" value="1"/>
</dbReference>
<dbReference type="PANTHER" id="PTHR33451:SF3">
    <property type="entry name" value="MALATE-2H(+)_NA(+)-LACTATE ANTIPORTER"/>
    <property type="match status" value="1"/>
</dbReference>
<sequence>MQKQPAFLTALLPLIALIIAAALSIMVWNISMFLPLMIGIIVTSIIGVMHGYSWDDLQTFMKDGVSRALPAVFILIIIGTIVGTWMLSGTIPTIIYYGLEVIKPELFLPTVALTTGVIAISLGSSFTSIATVGIAFMAIGTGMGIPGAHIAGAVVSGAFFGDKLSPLSDTTNVAPAMVGANLFEHVRHMLWDTIPAFVISIVLFWLLGRNASTSNVQTENINTILSGLTESFTVHPALLLLPVITIILIIRKYPAIPTLLIVSALGGAVAMIVQGNSIGDVMRVMTDGYVADSNSDALNSILTRGGIASMLNTIGLIIIATALGGVMEGTNIFRSLLEGLIAKINSTGSLISTTVASTLLVAFSSGEQFMSIILPSRALASTYEEKGIDPKNLSRSVEAAGTVGINLVPWGVTAVFVSDMLSISPYSFIPFIFFAYLVIAINLIYGFTGFTITKLNHTSTPNEEEPIRQYG</sequence>
<feature type="transmembrane region" description="Helical" evidence="9">
    <location>
        <begin position="257"/>
        <end position="275"/>
    </location>
</feature>
<evidence type="ECO:0000259" key="10">
    <source>
        <dbReference type="Pfam" id="PF03553"/>
    </source>
</evidence>
<comment type="similarity">
    <text evidence="8">Belongs to the NhaC Na(+)/H(+) (TC 2.A.35) antiporter family.</text>
</comment>
<keyword evidence="3" id="KW-0050">Antiport</keyword>
<evidence type="ECO:0000256" key="9">
    <source>
        <dbReference type="SAM" id="Phobius"/>
    </source>
</evidence>
<dbReference type="RefSeq" id="WP_377346555.1">
    <property type="nucleotide sequence ID" value="NZ_JBHLTP010000005.1"/>
</dbReference>
<proteinExistence type="inferred from homology"/>
<reference evidence="11 12" key="1">
    <citation type="submission" date="2024-09" db="EMBL/GenBank/DDBJ databases">
        <authorList>
            <person name="Sun Q."/>
            <person name="Mori K."/>
        </authorList>
    </citation>
    <scope>NUCLEOTIDE SEQUENCE [LARGE SCALE GENOMIC DNA]</scope>
    <source>
        <strain evidence="11 12">NCAIM B.02529</strain>
    </source>
</reference>
<feature type="transmembrane region" description="Helical" evidence="9">
    <location>
        <begin position="106"/>
        <end position="126"/>
    </location>
</feature>
<keyword evidence="4" id="KW-1003">Cell membrane</keyword>
<protein>
    <submittedName>
        <fullName evidence="11">Na+/H+ antiporter NhaC</fullName>
    </submittedName>
</protein>
<feature type="transmembrane region" description="Helical" evidence="9">
    <location>
        <begin position="72"/>
        <end position="99"/>
    </location>
</feature>
<evidence type="ECO:0000256" key="7">
    <source>
        <dbReference type="ARBA" id="ARBA00023136"/>
    </source>
</evidence>
<evidence type="ECO:0000256" key="6">
    <source>
        <dbReference type="ARBA" id="ARBA00022989"/>
    </source>
</evidence>
<feature type="transmembrane region" description="Helical" evidence="9">
    <location>
        <begin position="6"/>
        <end position="26"/>
    </location>
</feature>
<evidence type="ECO:0000256" key="4">
    <source>
        <dbReference type="ARBA" id="ARBA00022475"/>
    </source>
</evidence>
<comment type="subcellular location">
    <subcellularLocation>
        <location evidence="1">Cell membrane</location>
        <topology evidence="1">Multi-pass membrane protein</topology>
    </subcellularLocation>
</comment>
<evidence type="ECO:0000313" key="12">
    <source>
        <dbReference type="Proteomes" id="UP001589836"/>
    </source>
</evidence>
<dbReference type="InterPro" id="IPR018461">
    <property type="entry name" value="Na/H_Antiport_NhaC-like_C"/>
</dbReference>
<evidence type="ECO:0000256" key="2">
    <source>
        <dbReference type="ARBA" id="ARBA00022448"/>
    </source>
</evidence>
<evidence type="ECO:0000256" key="1">
    <source>
        <dbReference type="ARBA" id="ARBA00004651"/>
    </source>
</evidence>
<feature type="domain" description="Na+/H+ antiporter NhaC-like C-terminal" evidence="10">
    <location>
        <begin position="157"/>
        <end position="450"/>
    </location>
</feature>
<accession>A0ABV6LMP5</accession>
<keyword evidence="12" id="KW-1185">Reference proteome</keyword>
<name>A0ABV6LMP5_9BACI</name>
<keyword evidence="7 9" id="KW-0472">Membrane</keyword>
<dbReference type="InterPro" id="IPR004770">
    <property type="entry name" value="Na/H_antiport_NhaC"/>
</dbReference>
<dbReference type="Pfam" id="PF03553">
    <property type="entry name" value="Na_H_antiporter"/>
    <property type="match status" value="1"/>
</dbReference>
<evidence type="ECO:0000256" key="3">
    <source>
        <dbReference type="ARBA" id="ARBA00022449"/>
    </source>
</evidence>
<dbReference type="NCBIfam" id="TIGR00931">
    <property type="entry name" value="antiport_nhaC"/>
    <property type="match status" value="1"/>
</dbReference>
<dbReference type="EMBL" id="JBHLTP010000005">
    <property type="protein sequence ID" value="MFC0523577.1"/>
    <property type="molecule type" value="Genomic_DNA"/>
</dbReference>
<feature type="transmembrane region" description="Helical" evidence="9">
    <location>
        <begin position="33"/>
        <end position="52"/>
    </location>
</feature>
<feature type="transmembrane region" description="Helical" evidence="9">
    <location>
        <begin position="232"/>
        <end position="250"/>
    </location>
</feature>
<evidence type="ECO:0000256" key="8">
    <source>
        <dbReference type="ARBA" id="ARBA00038435"/>
    </source>
</evidence>
<evidence type="ECO:0000313" key="11">
    <source>
        <dbReference type="EMBL" id="MFC0523577.1"/>
    </source>
</evidence>
<organism evidence="11 12">
    <name type="scientific">Pontibacillus salicampi</name>
    <dbReference type="NCBI Taxonomy" id="1449801"/>
    <lineage>
        <taxon>Bacteria</taxon>
        <taxon>Bacillati</taxon>
        <taxon>Bacillota</taxon>
        <taxon>Bacilli</taxon>
        <taxon>Bacillales</taxon>
        <taxon>Bacillaceae</taxon>
        <taxon>Pontibacillus</taxon>
    </lineage>
</organism>
<keyword evidence="5 9" id="KW-0812">Transmembrane</keyword>
<feature type="transmembrane region" description="Helical" evidence="9">
    <location>
        <begin position="307"/>
        <end position="327"/>
    </location>
</feature>